<evidence type="ECO:0000313" key="5">
    <source>
        <dbReference type="EMBL" id="RFU25015.1"/>
    </source>
</evidence>
<keyword evidence="6" id="KW-1185">Reference proteome</keyword>
<evidence type="ECO:0000259" key="3">
    <source>
        <dbReference type="Pfam" id="PF17919"/>
    </source>
</evidence>
<reference evidence="5 6" key="1">
    <citation type="submission" date="2018-05" db="EMBL/GenBank/DDBJ databases">
        <title>Draft genome sequence of Scytalidium lignicola DSM 105466, a ubiquitous saprotrophic fungus.</title>
        <authorList>
            <person name="Buettner E."/>
            <person name="Gebauer A.M."/>
            <person name="Hofrichter M."/>
            <person name="Liers C."/>
            <person name="Kellner H."/>
        </authorList>
    </citation>
    <scope>NUCLEOTIDE SEQUENCE [LARGE SCALE GENOMIC DNA]</scope>
    <source>
        <strain evidence="5 6">DSM 105466</strain>
    </source>
</reference>
<dbReference type="Gene3D" id="1.10.340.70">
    <property type="match status" value="1"/>
</dbReference>
<evidence type="ECO:0008006" key="7">
    <source>
        <dbReference type="Google" id="ProtNLM"/>
    </source>
</evidence>
<dbReference type="EMBL" id="NCSJ02000374">
    <property type="protein sequence ID" value="RFU25015.1"/>
    <property type="molecule type" value="Genomic_DNA"/>
</dbReference>
<dbReference type="Gene3D" id="3.30.70.270">
    <property type="match status" value="1"/>
</dbReference>
<gene>
    <name evidence="5" type="ORF">B7463_g11321</name>
</gene>
<sequence length="516" mass="58497">MQIFLGFTGFYRQFIKGYSKVATPLTDTLKKGHPSTFQLTLLQREAFTKMHVLFTTAPLLRHYNPKLPTRLETNASDFAVGMIMTQFTPDAELLAIVEAFRTWRHYLSQAHWLQELSRYDFKIEYRPGSQNLADGLSRRPDLRDTTGAVAACQELLPSFLSRFSQTPNVGSEEPASLLGQGLVDQSKEVDSLTTELVLPDGQDLAGRSQEPNSSAATELEGAQSIMSFQDNATVKATSRKSYVLSAQARRAEAATAPEDLLPSFADVIRKAQQKDAFVVNEEWKQRHSKRSIARVSRRNLWALGDDELLRYRGHVYIPDNHPLKIELLDAFHNAPTSGHLGITKVLKRLANCYHWNSLRKDVKKPFEEISMDFITKLPPSTSFEEHVYNTSWYSAIQTSPAEALMGYKPQGPAELGLASGEPPFKVPAATKRAEELQESRSKIASLLQHAQKLYEKWYNQRQELKSFNLRDWVLVSTAHIKQQRPCRKFADKYLGPWKITKVVRGHGLAYELDMPK</sequence>
<dbReference type="PANTHER" id="PTHR37984:SF5">
    <property type="entry name" value="PROTEIN NYNRIN-LIKE"/>
    <property type="match status" value="1"/>
</dbReference>
<organism evidence="5 6">
    <name type="scientific">Scytalidium lignicola</name>
    <name type="common">Hyphomycete</name>
    <dbReference type="NCBI Taxonomy" id="5539"/>
    <lineage>
        <taxon>Eukaryota</taxon>
        <taxon>Fungi</taxon>
        <taxon>Dikarya</taxon>
        <taxon>Ascomycota</taxon>
        <taxon>Pezizomycotina</taxon>
        <taxon>Leotiomycetes</taxon>
        <taxon>Leotiomycetes incertae sedis</taxon>
        <taxon>Scytalidium</taxon>
    </lineage>
</organism>
<dbReference type="InterPro" id="IPR043502">
    <property type="entry name" value="DNA/RNA_pol_sf"/>
</dbReference>
<dbReference type="Pfam" id="PF17919">
    <property type="entry name" value="RT_RNaseH_2"/>
    <property type="match status" value="1"/>
</dbReference>
<evidence type="ECO:0000259" key="4">
    <source>
        <dbReference type="Pfam" id="PF17921"/>
    </source>
</evidence>
<feature type="region of interest" description="Disordered" evidence="2">
    <location>
        <begin position="200"/>
        <end position="219"/>
    </location>
</feature>
<dbReference type="GO" id="GO:0003824">
    <property type="term" value="F:catalytic activity"/>
    <property type="evidence" value="ECO:0007669"/>
    <property type="project" value="UniProtKB-KW"/>
</dbReference>
<name>A0A3E2GV00_SCYLI</name>
<feature type="domain" description="Reverse transcriptase/retrotransposon-derived protein RNase H-like" evidence="3">
    <location>
        <begin position="43"/>
        <end position="89"/>
    </location>
</feature>
<dbReference type="InterPro" id="IPR041577">
    <property type="entry name" value="RT_RNaseH_2"/>
</dbReference>
<dbReference type="STRING" id="5539.A0A3E2GV00"/>
<evidence type="ECO:0000256" key="2">
    <source>
        <dbReference type="SAM" id="MobiDB-lite"/>
    </source>
</evidence>
<dbReference type="Proteomes" id="UP000258309">
    <property type="component" value="Unassembled WGS sequence"/>
</dbReference>
<dbReference type="OrthoDB" id="3561256at2759"/>
<dbReference type="Pfam" id="PF17921">
    <property type="entry name" value="Integrase_H2C2"/>
    <property type="match status" value="1"/>
</dbReference>
<dbReference type="OMA" id="LANCYHW"/>
<dbReference type="InterPro" id="IPR041588">
    <property type="entry name" value="Integrase_H2C2"/>
</dbReference>
<feature type="non-terminal residue" evidence="5">
    <location>
        <position position="1"/>
    </location>
</feature>
<evidence type="ECO:0000313" key="6">
    <source>
        <dbReference type="Proteomes" id="UP000258309"/>
    </source>
</evidence>
<feature type="domain" description="Integrase zinc-binding" evidence="4">
    <location>
        <begin position="321"/>
        <end position="364"/>
    </location>
</feature>
<dbReference type="AlphaFoldDB" id="A0A3E2GV00"/>
<keyword evidence="1" id="KW-0511">Multifunctional enzyme</keyword>
<dbReference type="InterPro" id="IPR043128">
    <property type="entry name" value="Rev_trsase/Diguanyl_cyclase"/>
</dbReference>
<comment type="caution">
    <text evidence="5">The sequence shown here is derived from an EMBL/GenBank/DDBJ whole genome shotgun (WGS) entry which is preliminary data.</text>
</comment>
<accession>A0A3E2GV00</accession>
<protein>
    <recommendedName>
        <fullName evidence="7">Integrase zinc-binding domain-containing protein</fullName>
    </recommendedName>
</protein>
<dbReference type="SUPFAM" id="SSF56672">
    <property type="entry name" value="DNA/RNA polymerases"/>
    <property type="match status" value="1"/>
</dbReference>
<feature type="non-terminal residue" evidence="5">
    <location>
        <position position="516"/>
    </location>
</feature>
<dbReference type="PANTHER" id="PTHR37984">
    <property type="entry name" value="PROTEIN CBG26694"/>
    <property type="match status" value="1"/>
</dbReference>
<dbReference type="InterPro" id="IPR050951">
    <property type="entry name" value="Retrovirus_Pol_polyprotein"/>
</dbReference>
<evidence type="ECO:0000256" key="1">
    <source>
        <dbReference type="ARBA" id="ARBA00023268"/>
    </source>
</evidence>
<proteinExistence type="predicted"/>